<dbReference type="AlphaFoldDB" id="A0A899FY72"/>
<protein>
    <submittedName>
        <fullName evidence="1">Uncharacterized protein</fullName>
    </submittedName>
</protein>
<dbReference type="Proteomes" id="UP000663699">
    <property type="component" value="Chromosome 6"/>
</dbReference>
<name>A0A899FY72_9ASCO</name>
<evidence type="ECO:0000313" key="2">
    <source>
        <dbReference type="Proteomes" id="UP000663699"/>
    </source>
</evidence>
<organism evidence="1 2">
    <name type="scientific">Pneumocystis wakefieldiae</name>
    <dbReference type="NCBI Taxonomy" id="38082"/>
    <lineage>
        <taxon>Eukaryota</taxon>
        <taxon>Fungi</taxon>
        <taxon>Dikarya</taxon>
        <taxon>Ascomycota</taxon>
        <taxon>Taphrinomycotina</taxon>
        <taxon>Pneumocystomycetes</taxon>
        <taxon>Pneumocystaceae</taxon>
        <taxon>Pneumocystis</taxon>
    </lineage>
</organism>
<sequence>MHVQLKIFATLSINPYSNNSNKTSTEVLDQIAILNARKQLTANCSYNTLNYCTYIKIKSPKNTKIQGIRKKRIIVYI</sequence>
<gene>
    <name evidence="1" type="ORF">MERGE_002747</name>
</gene>
<evidence type="ECO:0000313" key="1">
    <source>
        <dbReference type="EMBL" id="QSL65436.1"/>
    </source>
</evidence>
<reference evidence="1" key="1">
    <citation type="submission" date="2020-06" db="EMBL/GenBank/DDBJ databases">
        <title>Genomes of multiple members of Pneumocystis genus reveal paths to human pathogen Pneumocystis jirovecii.</title>
        <authorList>
            <person name="Cisse O.H."/>
            <person name="Ma L."/>
            <person name="Dekker J."/>
            <person name="Khil P."/>
            <person name="Jo J."/>
            <person name="Brenchley J."/>
            <person name="Blair R."/>
            <person name="Pahar B."/>
            <person name="Chabe M."/>
            <person name="Van Rompay K.A."/>
            <person name="Keesler R."/>
            <person name="Sukura A."/>
            <person name="Hirsch V."/>
            <person name="Kutty G."/>
            <person name="Liu Y."/>
            <person name="Peng L."/>
            <person name="Chen J."/>
            <person name="Song J."/>
            <person name="Weissenbacher-Lang C."/>
            <person name="Xu J."/>
            <person name="Upham N.S."/>
            <person name="Stajich J.E."/>
            <person name="Cuomo C.A."/>
            <person name="Cushion M.T."/>
            <person name="Kovacs J.A."/>
        </authorList>
    </citation>
    <scope>NUCLEOTIDE SEQUENCE</scope>
    <source>
        <strain evidence="1">2A</strain>
    </source>
</reference>
<proteinExistence type="predicted"/>
<keyword evidence="2" id="KW-1185">Reference proteome</keyword>
<accession>A0A899FY72</accession>
<dbReference type="EMBL" id="CP054537">
    <property type="protein sequence ID" value="QSL65436.1"/>
    <property type="molecule type" value="Genomic_DNA"/>
</dbReference>